<dbReference type="STRING" id="106634.TVD_08840"/>
<dbReference type="GO" id="GO:0000160">
    <property type="term" value="P:phosphorelay signal transduction system"/>
    <property type="evidence" value="ECO:0007669"/>
    <property type="project" value="InterPro"/>
</dbReference>
<dbReference type="InterPro" id="IPR011006">
    <property type="entry name" value="CheY-like_superfamily"/>
</dbReference>
<dbReference type="Pfam" id="PF00072">
    <property type="entry name" value="Response_reg"/>
    <property type="match status" value="1"/>
</dbReference>
<dbReference type="Gene3D" id="3.40.50.2300">
    <property type="match status" value="1"/>
</dbReference>
<proteinExistence type="predicted"/>
<dbReference type="PANTHER" id="PTHR44591">
    <property type="entry name" value="STRESS RESPONSE REGULATOR PROTEIN 1"/>
    <property type="match status" value="1"/>
</dbReference>
<protein>
    <submittedName>
        <fullName evidence="2">Uncharacterized protein</fullName>
    </submittedName>
</protein>
<dbReference type="InterPro" id="IPR050595">
    <property type="entry name" value="Bact_response_regulator"/>
</dbReference>
<sequence length="162" mass="18063">MSYMQRMGSLLRFGKAGERRTKARQEAARGLRVLVVDDSRTVVALLTSMLKQNELEPIGVGDAEEALALARENPPDLIFLDILLPGMTGFAMLRQLRRDPATAKVPVIMISGNEDAVEQFFLDRIGSDDFMKKPFGRGEVFTRIERLVAKGRLPARPTRFSG</sequence>
<keyword evidence="1" id="KW-0597">Phosphoprotein</keyword>
<name>A0A0G3G2I9_9GAMM</name>
<dbReference type="OrthoDB" id="9800897at2"/>
<gene>
    <name evidence="2" type="ORF">TVD_08840</name>
</gene>
<dbReference type="InterPro" id="IPR001789">
    <property type="entry name" value="Sig_transdc_resp-reg_receiver"/>
</dbReference>
<dbReference type="SUPFAM" id="SSF52172">
    <property type="entry name" value="CheY-like"/>
    <property type="match status" value="1"/>
</dbReference>
<dbReference type="Proteomes" id="UP000064201">
    <property type="component" value="Chromosome"/>
</dbReference>
<accession>A0A0G3G2I9</accession>
<dbReference type="SMART" id="SM00448">
    <property type="entry name" value="REC"/>
    <property type="match status" value="1"/>
</dbReference>
<dbReference type="PANTHER" id="PTHR44591:SF3">
    <property type="entry name" value="RESPONSE REGULATORY DOMAIN-CONTAINING PROTEIN"/>
    <property type="match status" value="1"/>
</dbReference>
<dbReference type="EMBL" id="CP011367">
    <property type="protein sequence ID" value="AKJ95453.1"/>
    <property type="molecule type" value="Genomic_DNA"/>
</dbReference>
<dbReference type="RefSeq" id="WP_018144221.1">
    <property type="nucleotide sequence ID" value="NZ_CP011367.1"/>
</dbReference>
<evidence type="ECO:0000256" key="1">
    <source>
        <dbReference type="ARBA" id="ARBA00022553"/>
    </source>
</evidence>
<evidence type="ECO:0000313" key="3">
    <source>
        <dbReference type="Proteomes" id="UP000064201"/>
    </source>
</evidence>
<organism evidence="2 3">
    <name type="scientific">Thioalkalivibrio versutus</name>
    <dbReference type="NCBI Taxonomy" id="106634"/>
    <lineage>
        <taxon>Bacteria</taxon>
        <taxon>Pseudomonadati</taxon>
        <taxon>Pseudomonadota</taxon>
        <taxon>Gammaproteobacteria</taxon>
        <taxon>Chromatiales</taxon>
        <taxon>Ectothiorhodospiraceae</taxon>
        <taxon>Thioalkalivibrio</taxon>
    </lineage>
</organism>
<reference evidence="2 3" key="1">
    <citation type="submission" date="2015-04" db="EMBL/GenBank/DDBJ databases">
        <title>Complete Sequence for the Genome of the Thioalkalivibrio versutus D301.</title>
        <authorList>
            <person name="Mu T."/>
            <person name="Zhou J."/>
            <person name="Xu X."/>
        </authorList>
    </citation>
    <scope>NUCLEOTIDE SEQUENCE [LARGE SCALE GENOMIC DNA]</scope>
    <source>
        <strain evidence="2 3">D301</strain>
    </source>
</reference>
<dbReference type="PROSITE" id="PS50110">
    <property type="entry name" value="RESPONSE_REGULATORY"/>
    <property type="match status" value="1"/>
</dbReference>
<dbReference type="KEGG" id="tvr:TVD_08840"/>
<keyword evidence="3" id="KW-1185">Reference proteome</keyword>
<evidence type="ECO:0000313" key="2">
    <source>
        <dbReference type="EMBL" id="AKJ95453.1"/>
    </source>
</evidence>
<dbReference type="PATRIC" id="fig|106634.4.peg.1807"/>
<dbReference type="AlphaFoldDB" id="A0A0G3G2I9"/>